<keyword evidence="2" id="KW-0175">Coiled coil</keyword>
<evidence type="ECO:0008006" key="6">
    <source>
        <dbReference type="Google" id="ProtNLM"/>
    </source>
</evidence>
<dbReference type="PANTHER" id="PTHR12979:SF5">
    <property type="entry name" value="CCR4-NOT TRANSCRIPTION COMPLEX SUBUNIT 10"/>
    <property type="match status" value="1"/>
</dbReference>
<accession>A0A1Y1X962</accession>
<gene>
    <name evidence="4" type="ORF">BCR32DRAFT_292766</name>
</gene>
<name>A0A1Y1X962_9FUNG</name>
<evidence type="ECO:0000256" key="3">
    <source>
        <dbReference type="SAM" id="MobiDB-lite"/>
    </source>
</evidence>
<protein>
    <recommendedName>
        <fullName evidence="6">TPR-like protein</fullName>
    </recommendedName>
</protein>
<comment type="caution">
    <text evidence="4">The sequence shown here is derived from an EMBL/GenBank/DDBJ whole genome shotgun (WGS) entry which is preliminary data.</text>
</comment>
<dbReference type="STRING" id="1754192.A0A1Y1X962"/>
<feature type="region of interest" description="Disordered" evidence="3">
    <location>
        <begin position="104"/>
        <end position="134"/>
    </location>
</feature>
<evidence type="ECO:0000313" key="4">
    <source>
        <dbReference type="EMBL" id="ORX82269.1"/>
    </source>
</evidence>
<dbReference type="SUPFAM" id="SSF48452">
    <property type="entry name" value="TPR-like"/>
    <property type="match status" value="1"/>
</dbReference>
<dbReference type="InterPro" id="IPR011990">
    <property type="entry name" value="TPR-like_helical_dom_sf"/>
</dbReference>
<reference evidence="4 5" key="2">
    <citation type="submission" date="2016-08" db="EMBL/GenBank/DDBJ databases">
        <title>Pervasive Adenine N6-methylation of Active Genes in Fungi.</title>
        <authorList>
            <consortium name="DOE Joint Genome Institute"/>
            <person name="Mondo S.J."/>
            <person name="Dannebaum R.O."/>
            <person name="Kuo R.C."/>
            <person name="Labutti K."/>
            <person name="Haridas S."/>
            <person name="Kuo A."/>
            <person name="Salamov A."/>
            <person name="Ahrendt S.R."/>
            <person name="Lipzen A."/>
            <person name="Sullivan W."/>
            <person name="Andreopoulos W.B."/>
            <person name="Clum A."/>
            <person name="Lindquist E."/>
            <person name="Daum C."/>
            <person name="Ramamoorthy G.K."/>
            <person name="Gryganskyi A."/>
            <person name="Culley D."/>
            <person name="Magnuson J.K."/>
            <person name="James T.Y."/>
            <person name="O'Malley M.A."/>
            <person name="Stajich J.E."/>
            <person name="Spatafora J.W."/>
            <person name="Visel A."/>
            <person name="Grigoriev I.V."/>
        </authorList>
    </citation>
    <scope>NUCLEOTIDE SEQUENCE [LARGE SCALE GENOMIC DNA]</scope>
    <source>
        <strain evidence="4 5">S4</strain>
    </source>
</reference>
<sequence>MQAKEDLINLATVNFQNKNYEDCINNLEELLKTNENDPKILHNLAIAKYYYKQEKQKKEALTELLEKTIQENKSILDSNTLDISKLLDDNELFNNFKFNTYLNNQKDKENDTENSSQSQEDSEKSLDKESLNEPDLDLAENQDDTELDPSKLPNLPSLLSDISYEIYNTAIIYYNEKKFKEAIELLEPSFSNIEALDDYIAMKMCFLLIDLYLEINDSKKALIALEISQKIYKRNVEEIKCMENEDGDSSLNASLKDIDQSSSKSDIDKNDKPLNDGNDSSLTSSTTNSVKNLDVLSPELKAALPSKFNTFNSMYYYQKARINLKNNEMDEAKKNMELSLRSNQLEDILSEESSPNEEEMVAADFMNANEADNNKEKKGNEDNQNNYYQLENVINNLNATMAYQENDMNKSFKQLNSQPHGEDYIYNNLGCISYREKKYTLAENYFFKALKENEQILLDQEKQQDQKLDEIDSDNQKEIKKLPSILHNLELQYMIHNDFEMAINCLLQDRRVDKEDTVSLENIFYWLRAGENFLRIYKDKVYTIDPKNIMKVYRISPEIAYGFINNKSRSISLLGDNSEFEELNKITNFSDYQIPDKVPEEAKDLLVHSFKCFQKTITLIEKLRLESLSMDELSLNNNDTTSSNQENKETKRKQSLFSDNELKILMDILKLNVAYIYLEYKQYDLVLTMLNDFLLVDVNEINKAEQTEKIYKILGVSPLTLNIIAKIYISQALVGFKLFNEAYSMISTNVIPNDVSIDPYIRAIIYLCQASTLCWSVYGQQNVQEKILIEAEQSLKRFYILAYTHLKNAPIPPNGDSDAPLPNSEIDAIIMAMKNHGPSDDTFVLNAQLFINDAKMIQTWIDMKRKDYESALLHLS</sequence>
<evidence type="ECO:0000256" key="2">
    <source>
        <dbReference type="SAM" id="Coils"/>
    </source>
</evidence>
<dbReference type="InterPro" id="IPR019734">
    <property type="entry name" value="TPR_rpt"/>
</dbReference>
<dbReference type="Proteomes" id="UP000193944">
    <property type="component" value="Unassembled WGS sequence"/>
</dbReference>
<dbReference type="PANTHER" id="PTHR12979">
    <property type="entry name" value="CCR4-NOT TRANSCRIPTION COMPLEX SUBUNIT 10"/>
    <property type="match status" value="1"/>
</dbReference>
<dbReference type="EMBL" id="MCFG01000099">
    <property type="protein sequence ID" value="ORX82269.1"/>
    <property type="molecule type" value="Genomic_DNA"/>
</dbReference>
<feature type="coiled-coil region" evidence="2">
    <location>
        <begin position="17"/>
        <end position="71"/>
    </location>
</feature>
<feature type="compositionally biased region" description="Basic and acidic residues" evidence="3">
    <location>
        <begin position="265"/>
        <end position="274"/>
    </location>
</feature>
<keyword evidence="5" id="KW-1185">Reference proteome</keyword>
<feature type="region of interest" description="Disordered" evidence="3">
    <location>
        <begin position="248"/>
        <end position="287"/>
    </location>
</feature>
<evidence type="ECO:0000313" key="5">
    <source>
        <dbReference type="Proteomes" id="UP000193944"/>
    </source>
</evidence>
<feature type="compositionally biased region" description="Basic and acidic residues" evidence="3">
    <location>
        <begin position="121"/>
        <end position="131"/>
    </location>
</feature>
<dbReference type="GO" id="GO:0030014">
    <property type="term" value="C:CCR4-NOT complex"/>
    <property type="evidence" value="ECO:0007669"/>
    <property type="project" value="InterPro"/>
</dbReference>
<dbReference type="SMART" id="SM00028">
    <property type="entry name" value="TPR"/>
    <property type="match status" value="5"/>
</dbReference>
<organism evidence="4 5">
    <name type="scientific">Anaeromyces robustus</name>
    <dbReference type="NCBI Taxonomy" id="1754192"/>
    <lineage>
        <taxon>Eukaryota</taxon>
        <taxon>Fungi</taxon>
        <taxon>Fungi incertae sedis</taxon>
        <taxon>Chytridiomycota</taxon>
        <taxon>Chytridiomycota incertae sedis</taxon>
        <taxon>Neocallimastigomycetes</taxon>
        <taxon>Neocallimastigales</taxon>
        <taxon>Neocallimastigaceae</taxon>
        <taxon>Anaeromyces</taxon>
    </lineage>
</organism>
<feature type="compositionally biased region" description="Low complexity" evidence="3">
    <location>
        <begin position="275"/>
        <end position="287"/>
    </location>
</feature>
<dbReference type="GO" id="GO:0006402">
    <property type="term" value="P:mRNA catabolic process"/>
    <property type="evidence" value="ECO:0007669"/>
    <property type="project" value="TreeGrafter"/>
</dbReference>
<dbReference type="OrthoDB" id="25157at2759"/>
<reference evidence="4 5" key="1">
    <citation type="submission" date="2016-08" db="EMBL/GenBank/DDBJ databases">
        <title>A Parts List for Fungal Cellulosomes Revealed by Comparative Genomics.</title>
        <authorList>
            <consortium name="DOE Joint Genome Institute"/>
            <person name="Haitjema C.H."/>
            <person name="Gilmore S.P."/>
            <person name="Henske J.K."/>
            <person name="Solomon K.V."/>
            <person name="De Groot R."/>
            <person name="Kuo A."/>
            <person name="Mondo S.J."/>
            <person name="Salamov A.A."/>
            <person name="Labutti K."/>
            <person name="Zhao Z."/>
            <person name="Chiniquy J."/>
            <person name="Barry K."/>
            <person name="Brewer H.M."/>
            <person name="Purvine S.O."/>
            <person name="Wright A.T."/>
            <person name="Boxma B."/>
            <person name="Van Alen T."/>
            <person name="Hackstein J.H."/>
            <person name="Baker S.E."/>
            <person name="Grigoriev I.V."/>
            <person name="O'Malley M.A."/>
        </authorList>
    </citation>
    <scope>NUCLEOTIDE SEQUENCE [LARGE SCALE GENOMIC DNA]</scope>
    <source>
        <strain evidence="4 5">S4</strain>
    </source>
</reference>
<evidence type="ECO:0000256" key="1">
    <source>
        <dbReference type="ARBA" id="ARBA00010080"/>
    </source>
</evidence>
<dbReference type="Gene3D" id="1.25.40.10">
    <property type="entry name" value="Tetratricopeptide repeat domain"/>
    <property type="match status" value="1"/>
</dbReference>
<dbReference type="AlphaFoldDB" id="A0A1Y1X962"/>
<dbReference type="InterPro" id="IPR039740">
    <property type="entry name" value="CNOT10"/>
</dbReference>
<proteinExistence type="inferred from homology"/>
<comment type="similarity">
    <text evidence="1">Belongs to the CNOT10 family.</text>
</comment>
<dbReference type="GO" id="GO:0017148">
    <property type="term" value="P:negative regulation of translation"/>
    <property type="evidence" value="ECO:0007669"/>
    <property type="project" value="TreeGrafter"/>
</dbReference>